<feature type="site" description="Could play a key role in the communication between the regulatory and the substrate sites" evidence="9">
    <location>
        <position position="107"/>
    </location>
</feature>
<dbReference type="Gene3D" id="3.90.550.10">
    <property type="entry name" value="Spore Coat Polysaccharide Biosynthesis Protein SpsA, Chain A"/>
    <property type="match status" value="1"/>
</dbReference>
<dbReference type="NCBIfam" id="NF001947">
    <property type="entry name" value="PRK00725.1"/>
    <property type="match status" value="1"/>
</dbReference>
<comment type="catalytic activity">
    <reaction evidence="9">
        <text>alpha-D-glucose 1-phosphate + ATP + H(+) = ADP-alpha-D-glucose + diphosphate</text>
        <dbReference type="Rhea" id="RHEA:12120"/>
        <dbReference type="ChEBI" id="CHEBI:15378"/>
        <dbReference type="ChEBI" id="CHEBI:30616"/>
        <dbReference type="ChEBI" id="CHEBI:33019"/>
        <dbReference type="ChEBI" id="CHEBI:57498"/>
        <dbReference type="ChEBI" id="CHEBI:58601"/>
        <dbReference type="EC" id="2.7.7.27"/>
    </reaction>
</comment>
<dbReference type="AlphaFoldDB" id="A0A1Y5SRJ3"/>
<dbReference type="OrthoDB" id="9801810at2"/>
<feature type="binding site" evidence="9">
    <location>
        <position position="206"/>
    </location>
    <ligand>
        <name>alpha-D-glucose 1-phosphate</name>
        <dbReference type="ChEBI" id="CHEBI:58601"/>
    </ligand>
</feature>
<dbReference type="PANTHER" id="PTHR43523">
    <property type="entry name" value="GLUCOSE-1-PHOSPHATE ADENYLYLTRANSFERASE-RELATED"/>
    <property type="match status" value="1"/>
</dbReference>
<evidence type="ECO:0000256" key="3">
    <source>
        <dbReference type="ARBA" id="ARBA00022679"/>
    </source>
</evidence>
<dbReference type="NCBIfam" id="TIGR02091">
    <property type="entry name" value="glgC"/>
    <property type="match status" value="1"/>
</dbReference>
<comment type="function">
    <text evidence="9">Involved in the biosynthesis of ADP-glucose, a building block required for the elongation reactions to produce glycogen. Catalyzes the reaction between ATP and alpha-D-glucose 1-phosphate (G1P) to produce pyrophosphate and ADP-Glc.</text>
</comment>
<dbReference type="GO" id="GO:0005978">
    <property type="term" value="P:glycogen biosynthetic process"/>
    <property type="evidence" value="ECO:0007669"/>
    <property type="project" value="UniProtKB-UniRule"/>
</dbReference>
<dbReference type="InterPro" id="IPR011004">
    <property type="entry name" value="Trimer_LpxA-like_sf"/>
</dbReference>
<feature type="site" description="Could play a key role in the communication between the regulatory and the substrate sites" evidence="9">
    <location>
        <position position="68"/>
    </location>
</feature>
<dbReference type="Pfam" id="PF00483">
    <property type="entry name" value="NTP_transferase"/>
    <property type="match status" value="1"/>
</dbReference>
<dbReference type="PANTHER" id="PTHR43523:SF2">
    <property type="entry name" value="GLUCOSE-1-PHOSPHATE ADENYLYLTRANSFERASE"/>
    <property type="match status" value="1"/>
</dbReference>
<keyword evidence="7 9" id="KW-0320">Glycogen biosynthesis</keyword>
<dbReference type="CDD" id="cd02508">
    <property type="entry name" value="ADP_Glucose_PP"/>
    <property type="match status" value="1"/>
</dbReference>
<proteinExistence type="inferred from homology"/>
<keyword evidence="4 9" id="KW-0548">Nucleotidyltransferase</keyword>
<dbReference type="GO" id="GO:0005524">
    <property type="term" value="F:ATP binding"/>
    <property type="evidence" value="ECO:0007669"/>
    <property type="project" value="UniProtKB-KW"/>
</dbReference>
<evidence type="ECO:0000256" key="4">
    <source>
        <dbReference type="ARBA" id="ARBA00022695"/>
    </source>
</evidence>
<feature type="binding site" evidence="9">
    <location>
        <begin position="188"/>
        <end position="189"/>
    </location>
    <ligand>
        <name>alpha-D-glucose 1-phosphate</name>
        <dbReference type="ChEBI" id="CHEBI:58601"/>
    </ligand>
</feature>
<evidence type="ECO:0000313" key="12">
    <source>
        <dbReference type="EMBL" id="SLN44919.1"/>
    </source>
</evidence>
<evidence type="ECO:0000256" key="2">
    <source>
        <dbReference type="ARBA" id="ARBA00022600"/>
    </source>
</evidence>
<keyword evidence="2 9" id="KW-0321">Glycogen metabolism</keyword>
<sequence>MQPLNVPERLSNRAMAFVLAGGRGSRLKELTDNRAKPAVYFGGKTRIIDFALSNALNSGIRKMAIATQYKAHSLIRHCQRGWSFFRAERNEYLDILPASQRVSETQWYLGTADAVTQNIDIVDSYDVDYVVVLAGDHIYKMDYEIMLRQHVDTGADVTVGCLTVPKAEATAFGVMGIDKSRRITSFLEKPADPPTIPGDPDNALASMGIYVFNWAFLRDLLLKDAQDANSSHDFGADLIPEIVKNGKAMAHFFDDSCVTTGLETQPYWRDVGTVDAFWAANIDLTEFTPALDIYDKSWPIWTYSESVPPAKFVHDQEDRRGLAISSLISGGCIVSGSEVRNSLLFTGVKAHSYSSLSKVVALPYSQFGRNARLSNCVVDRGVLIPEGLVVGEDPQADSEWFRVTDTGVTLITQSMLDKRAAALT</sequence>
<evidence type="ECO:0000259" key="11">
    <source>
        <dbReference type="Pfam" id="PF24894"/>
    </source>
</evidence>
<evidence type="ECO:0000259" key="10">
    <source>
        <dbReference type="Pfam" id="PF00483"/>
    </source>
</evidence>
<keyword evidence="6 9" id="KW-0067">ATP-binding</keyword>
<comment type="subunit">
    <text evidence="9">Homotetramer.</text>
</comment>
<keyword evidence="8 9" id="KW-0119">Carbohydrate metabolism</keyword>
<dbReference type="EMBL" id="FWFS01000006">
    <property type="protein sequence ID" value="SLN44919.1"/>
    <property type="molecule type" value="Genomic_DNA"/>
</dbReference>
<dbReference type="Proteomes" id="UP000193862">
    <property type="component" value="Unassembled WGS sequence"/>
</dbReference>
<dbReference type="InterPro" id="IPR029044">
    <property type="entry name" value="Nucleotide-diphossugar_trans"/>
</dbReference>
<dbReference type="InterPro" id="IPR005836">
    <property type="entry name" value="ADP_Glu_pyroP_CS"/>
</dbReference>
<dbReference type="InterPro" id="IPR056818">
    <property type="entry name" value="GlmU/GlgC-like_hexapep"/>
</dbReference>
<comment type="similarity">
    <text evidence="1 9">Belongs to the bacterial/plant glucose-1-phosphate adenylyltransferase family.</text>
</comment>
<dbReference type="PROSITE" id="PS00808">
    <property type="entry name" value="ADP_GLC_PYROPHOSPH_1"/>
    <property type="match status" value="1"/>
</dbReference>
<dbReference type="EC" id="2.7.7.27" evidence="9"/>
<dbReference type="CDD" id="cd04651">
    <property type="entry name" value="LbH_G1P_AT_C"/>
    <property type="match status" value="1"/>
</dbReference>
<dbReference type="InterPro" id="IPR011831">
    <property type="entry name" value="ADP-Glc_PPase"/>
</dbReference>
<dbReference type="InterPro" id="IPR023049">
    <property type="entry name" value="GlgC_bac"/>
</dbReference>
<dbReference type="HAMAP" id="MF_00624">
    <property type="entry name" value="GlgC"/>
    <property type="match status" value="1"/>
</dbReference>
<evidence type="ECO:0000256" key="5">
    <source>
        <dbReference type="ARBA" id="ARBA00022741"/>
    </source>
</evidence>
<evidence type="ECO:0000256" key="9">
    <source>
        <dbReference type="HAMAP-Rule" id="MF_00624"/>
    </source>
</evidence>
<dbReference type="UniPathway" id="UPA00164"/>
<dbReference type="SUPFAM" id="SSF51161">
    <property type="entry name" value="Trimeric LpxA-like enzymes"/>
    <property type="match status" value="1"/>
</dbReference>
<name>A0A1Y5SRJ3_9RHOB</name>
<dbReference type="SUPFAM" id="SSF53448">
    <property type="entry name" value="Nucleotide-diphospho-sugar transferases"/>
    <property type="match status" value="1"/>
</dbReference>
<feature type="domain" description="Nucleotidyl transferase" evidence="10">
    <location>
        <begin position="16"/>
        <end position="285"/>
    </location>
</feature>
<organism evidence="12 13">
    <name type="scientific">Aquimixticola soesokkakensis</name>
    <dbReference type="NCBI Taxonomy" id="1519096"/>
    <lineage>
        <taxon>Bacteria</taxon>
        <taxon>Pseudomonadati</taxon>
        <taxon>Pseudomonadota</taxon>
        <taxon>Alphaproteobacteria</taxon>
        <taxon>Rhodobacterales</taxon>
        <taxon>Paracoccaceae</taxon>
        <taxon>Aquimixticola</taxon>
    </lineage>
</organism>
<evidence type="ECO:0000256" key="1">
    <source>
        <dbReference type="ARBA" id="ARBA00010443"/>
    </source>
</evidence>
<evidence type="ECO:0000313" key="13">
    <source>
        <dbReference type="Proteomes" id="UP000193862"/>
    </source>
</evidence>
<dbReference type="Gene3D" id="2.160.10.10">
    <property type="entry name" value="Hexapeptide repeat proteins"/>
    <property type="match status" value="1"/>
</dbReference>
<feature type="binding site" evidence="9">
    <location>
        <position position="108"/>
    </location>
    <ligand>
        <name>alpha-D-glucose 1-phosphate</name>
        <dbReference type="ChEBI" id="CHEBI:58601"/>
    </ligand>
</feature>
<feature type="binding site" evidence="9">
    <location>
        <position position="173"/>
    </location>
    <ligand>
        <name>alpha-D-glucose 1-phosphate</name>
        <dbReference type="ChEBI" id="CHEBI:58601"/>
    </ligand>
</feature>
<feature type="domain" description="Glucose-1-phosphate adenylyltransferase/Bifunctional protein GlmU-like C-terminal hexapeptide" evidence="11">
    <location>
        <begin position="308"/>
        <end position="411"/>
    </location>
</feature>
<protein>
    <recommendedName>
        <fullName evidence="9">Glucose-1-phosphate adenylyltransferase</fullName>
        <ecNumber evidence="9">2.7.7.27</ecNumber>
    </recommendedName>
    <alternativeName>
        <fullName evidence="9">ADP-glucose pyrophosphorylase</fullName>
        <shortName evidence="9">ADPGlc PPase</shortName>
    </alternativeName>
    <alternativeName>
        <fullName evidence="9">ADP-glucose synthase</fullName>
    </alternativeName>
</protein>
<keyword evidence="13" id="KW-1185">Reference proteome</keyword>
<accession>A0A1Y5SRJ3</accession>
<dbReference type="NCBIfam" id="NF002023">
    <property type="entry name" value="PRK00844.1"/>
    <property type="match status" value="1"/>
</dbReference>
<evidence type="ECO:0000256" key="6">
    <source>
        <dbReference type="ARBA" id="ARBA00022840"/>
    </source>
</evidence>
<evidence type="ECO:0000256" key="7">
    <source>
        <dbReference type="ARBA" id="ARBA00023056"/>
    </source>
</evidence>
<evidence type="ECO:0000256" key="8">
    <source>
        <dbReference type="ARBA" id="ARBA00023277"/>
    </source>
</evidence>
<reference evidence="12 13" key="1">
    <citation type="submission" date="2017-03" db="EMBL/GenBank/DDBJ databases">
        <authorList>
            <person name="Afonso C.L."/>
            <person name="Miller P.J."/>
            <person name="Scott M.A."/>
            <person name="Spackman E."/>
            <person name="Goraichik I."/>
            <person name="Dimitrov K.M."/>
            <person name="Suarez D.L."/>
            <person name="Swayne D.E."/>
        </authorList>
    </citation>
    <scope>NUCLEOTIDE SEQUENCE [LARGE SCALE GENOMIC DNA]</scope>
    <source>
        <strain evidence="12 13">CECT 8620</strain>
    </source>
</reference>
<dbReference type="RefSeq" id="WP_085836526.1">
    <property type="nucleotide sequence ID" value="NZ_FWFS01000006.1"/>
</dbReference>
<keyword evidence="5 9" id="KW-0547">Nucleotide-binding</keyword>
<dbReference type="InterPro" id="IPR005835">
    <property type="entry name" value="NTP_transferase_dom"/>
</dbReference>
<keyword evidence="3 9" id="KW-0808">Transferase</keyword>
<comment type="pathway">
    <text evidence="9">Glycan biosynthesis; glycogen biosynthesis.</text>
</comment>
<gene>
    <name evidence="9 12" type="primary">glgC</name>
    <name evidence="12" type="ORF">AQS8620_01827</name>
</gene>
<dbReference type="Pfam" id="PF24894">
    <property type="entry name" value="Hexapep_GlmU"/>
    <property type="match status" value="1"/>
</dbReference>
<dbReference type="PROSITE" id="PS00809">
    <property type="entry name" value="ADP_GLC_PYROPHOSPH_2"/>
    <property type="match status" value="1"/>
</dbReference>
<dbReference type="GO" id="GO:0008878">
    <property type="term" value="F:glucose-1-phosphate adenylyltransferase activity"/>
    <property type="evidence" value="ECO:0007669"/>
    <property type="project" value="UniProtKB-UniRule"/>
</dbReference>